<proteinExistence type="predicted"/>
<protein>
    <submittedName>
        <fullName evidence="3">Response regulator receiver domain</fullName>
    </submittedName>
</protein>
<dbReference type="PANTHER" id="PTHR43228">
    <property type="entry name" value="TWO-COMPONENT RESPONSE REGULATOR"/>
    <property type="match status" value="1"/>
</dbReference>
<dbReference type="OrthoDB" id="2830at2157"/>
<dbReference type="EMBL" id="CP011267">
    <property type="protein sequence ID" value="AKG90978.1"/>
    <property type="molecule type" value="Genomic_DNA"/>
</dbReference>
<dbReference type="Gene3D" id="3.40.50.2300">
    <property type="match status" value="1"/>
</dbReference>
<reference evidence="3 4" key="1">
    <citation type="submission" date="2015-04" db="EMBL/GenBank/DDBJ databases">
        <title>The complete genome sequence of the hyperthermophilic, obligate iron-reducing archaeon Geoglobus ahangari strain 234T.</title>
        <authorList>
            <person name="Manzella M.P."/>
            <person name="Holmes D.E."/>
            <person name="Rocheleau J.M."/>
            <person name="Chung A."/>
            <person name="Reguera G."/>
            <person name="Kashefi K."/>
        </authorList>
    </citation>
    <scope>NUCLEOTIDE SEQUENCE [LARGE SCALE GENOMIC DNA]</scope>
    <source>
        <strain evidence="3 4">234</strain>
    </source>
</reference>
<dbReference type="STRING" id="113653.GAH_01741"/>
<dbReference type="SMART" id="SM00448">
    <property type="entry name" value="REC"/>
    <property type="match status" value="1"/>
</dbReference>
<dbReference type="PROSITE" id="PS50110">
    <property type="entry name" value="RESPONSE_REGULATORY"/>
    <property type="match status" value="1"/>
</dbReference>
<dbReference type="InParanoid" id="A0A0F7IDI3"/>
<dbReference type="AlphaFoldDB" id="A0A0F7IDI3"/>
<gene>
    <name evidence="3" type="ORF">GAH_01741</name>
</gene>
<evidence type="ECO:0000313" key="4">
    <source>
        <dbReference type="Proteomes" id="UP000034723"/>
    </source>
</evidence>
<dbReference type="GeneID" id="24804310"/>
<dbReference type="KEGG" id="gah:GAH_01741"/>
<dbReference type="SUPFAM" id="SSF52172">
    <property type="entry name" value="CheY-like"/>
    <property type="match status" value="1"/>
</dbReference>
<dbReference type="InterPro" id="IPR011006">
    <property type="entry name" value="CheY-like_superfamily"/>
</dbReference>
<name>A0A0F7IDI3_9EURY</name>
<dbReference type="InterPro" id="IPR001789">
    <property type="entry name" value="Sig_transdc_resp-reg_receiver"/>
</dbReference>
<dbReference type="InterPro" id="IPR052048">
    <property type="entry name" value="ST_Response_Regulator"/>
</dbReference>
<dbReference type="Proteomes" id="UP000034723">
    <property type="component" value="Chromosome"/>
</dbReference>
<accession>A0A0F7IDI3</accession>
<dbReference type="PANTHER" id="PTHR43228:SF1">
    <property type="entry name" value="TWO-COMPONENT RESPONSE REGULATOR ARR22"/>
    <property type="match status" value="1"/>
</dbReference>
<dbReference type="HOGENOM" id="CLU_000445_69_15_2"/>
<dbReference type="GO" id="GO:0000160">
    <property type="term" value="P:phosphorelay signal transduction system"/>
    <property type="evidence" value="ECO:0007669"/>
    <property type="project" value="InterPro"/>
</dbReference>
<feature type="domain" description="Response regulatory" evidence="2">
    <location>
        <begin position="2"/>
        <end position="113"/>
    </location>
</feature>
<evidence type="ECO:0000313" key="3">
    <source>
        <dbReference type="EMBL" id="AKG90978.1"/>
    </source>
</evidence>
<feature type="modified residue" description="4-aspartylphosphate" evidence="1">
    <location>
        <position position="49"/>
    </location>
</feature>
<dbReference type="RefSeq" id="WP_084632364.1">
    <property type="nucleotide sequence ID" value="NZ_CP011267.1"/>
</dbReference>
<evidence type="ECO:0000259" key="2">
    <source>
        <dbReference type="PROSITE" id="PS50110"/>
    </source>
</evidence>
<organism evidence="3 4">
    <name type="scientific">Geoglobus ahangari</name>
    <dbReference type="NCBI Taxonomy" id="113653"/>
    <lineage>
        <taxon>Archaea</taxon>
        <taxon>Methanobacteriati</taxon>
        <taxon>Methanobacteriota</taxon>
        <taxon>Archaeoglobi</taxon>
        <taxon>Archaeoglobales</taxon>
        <taxon>Archaeoglobaceae</taxon>
        <taxon>Geoglobus</taxon>
    </lineage>
</organism>
<keyword evidence="4" id="KW-1185">Reference proteome</keyword>
<keyword evidence="1" id="KW-0597">Phosphoprotein</keyword>
<evidence type="ECO:0000256" key="1">
    <source>
        <dbReference type="PROSITE-ProRule" id="PRU00169"/>
    </source>
</evidence>
<dbReference type="Pfam" id="PF00072">
    <property type="entry name" value="Response_reg"/>
    <property type="match status" value="1"/>
</dbReference>
<sequence length="116" mass="13163">MKILVVDDDITMRELLRLMLKNHEVYEADNGNRAIAIYERFKPDVVLMDILMPGMDGIEATKEILKKDPDAIIIGISAFASNKGKDILEAGARDILEKPFTRKKLLELIEKHISAR</sequence>